<reference evidence="2 3" key="1">
    <citation type="journal article" date="2010" name="Stand. Genomic Sci.">
        <title>Complete genome sequence of Haliangium ochraceum type strain (SMP-2).</title>
        <authorList>
            <consortium name="US DOE Joint Genome Institute (JGI-PGF)"/>
            <person name="Ivanova N."/>
            <person name="Daum C."/>
            <person name="Lang E."/>
            <person name="Abt B."/>
            <person name="Kopitz M."/>
            <person name="Saunders E."/>
            <person name="Lapidus A."/>
            <person name="Lucas S."/>
            <person name="Glavina Del Rio T."/>
            <person name="Nolan M."/>
            <person name="Tice H."/>
            <person name="Copeland A."/>
            <person name="Cheng J.F."/>
            <person name="Chen F."/>
            <person name="Bruce D."/>
            <person name="Goodwin L."/>
            <person name="Pitluck S."/>
            <person name="Mavromatis K."/>
            <person name="Pati A."/>
            <person name="Mikhailova N."/>
            <person name="Chen A."/>
            <person name="Palaniappan K."/>
            <person name="Land M."/>
            <person name="Hauser L."/>
            <person name="Chang Y.J."/>
            <person name="Jeffries C.D."/>
            <person name="Detter J.C."/>
            <person name="Brettin T."/>
            <person name="Rohde M."/>
            <person name="Goker M."/>
            <person name="Bristow J."/>
            <person name="Markowitz V."/>
            <person name="Eisen J.A."/>
            <person name="Hugenholtz P."/>
            <person name="Kyrpides N.C."/>
            <person name="Klenk H.P."/>
        </authorList>
    </citation>
    <scope>NUCLEOTIDE SEQUENCE [LARGE SCALE GENOMIC DNA]</scope>
    <source>
        <strain evidence="3">DSM 14365 / CIP 107738 / JCM 11303 / AJ 13395 / SMP-2</strain>
    </source>
</reference>
<protein>
    <recommendedName>
        <fullName evidence="4">Lipoprotein</fullName>
    </recommendedName>
</protein>
<dbReference type="RefSeq" id="WP_012831789.1">
    <property type="nucleotide sequence ID" value="NC_013440.1"/>
</dbReference>
<evidence type="ECO:0008006" key="4">
    <source>
        <dbReference type="Google" id="ProtNLM"/>
    </source>
</evidence>
<evidence type="ECO:0000313" key="2">
    <source>
        <dbReference type="EMBL" id="ACY19197.1"/>
    </source>
</evidence>
<gene>
    <name evidence="2" type="ordered locus">Hoch_6733</name>
</gene>
<name>D0LT61_HALO1</name>
<evidence type="ECO:0000256" key="1">
    <source>
        <dbReference type="SAM" id="SignalP"/>
    </source>
</evidence>
<feature type="chain" id="PRO_5003010570" description="Lipoprotein" evidence="1">
    <location>
        <begin position="24"/>
        <end position="109"/>
    </location>
</feature>
<dbReference type="AlphaFoldDB" id="D0LT61"/>
<keyword evidence="1" id="KW-0732">Signal</keyword>
<feature type="signal peptide" evidence="1">
    <location>
        <begin position="1"/>
        <end position="23"/>
    </location>
</feature>
<dbReference type="PROSITE" id="PS51257">
    <property type="entry name" value="PROKAR_LIPOPROTEIN"/>
    <property type="match status" value="1"/>
</dbReference>
<proteinExistence type="predicted"/>
<keyword evidence="3" id="KW-1185">Reference proteome</keyword>
<sequence length="109" mass="11875">MPCITWKRVGQACFALLLGSAMIGCSDTPSAEQCEKLLDHVVDLQLQEAGQGKEMPAEMRDAVKKQKDEVAGYVRESFMSQCTEELSSSFVECALAAKDATSYGNCTKE</sequence>
<accession>D0LT61</accession>
<evidence type="ECO:0000313" key="3">
    <source>
        <dbReference type="Proteomes" id="UP000001880"/>
    </source>
</evidence>
<organism evidence="2 3">
    <name type="scientific">Haliangium ochraceum (strain DSM 14365 / JCM 11303 / SMP-2)</name>
    <dbReference type="NCBI Taxonomy" id="502025"/>
    <lineage>
        <taxon>Bacteria</taxon>
        <taxon>Pseudomonadati</taxon>
        <taxon>Myxococcota</taxon>
        <taxon>Polyangia</taxon>
        <taxon>Haliangiales</taxon>
        <taxon>Kofleriaceae</taxon>
        <taxon>Haliangium</taxon>
    </lineage>
</organism>
<dbReference type="Proteomes" id="UP000001880">
    <property type="component" value="Chromosome"/>
</dbReference>
<dbReference type="KEGG" id="hoh:Hoch_6733"/>
<dbReference type="HOGENOM" id="CLU_2180175_0_0_7"/>
<dbReference type="EMBL" id="CP001804">
    <property type="protein sequence ID" value="ACY19197.1"/>
    <property type="molecule type" value="Genomic_DNA"/>
</dbReference>